<accession>E4ZNF6</accession>
<dbReference type="eggNOG" id="ENOG502T51R">
    <property type="taxonomic scope" value="Eukaryota"/>
</dbReference>
<dbReference type="AlphaFoldDB" id="E4ZNF6"/>
<reference evidence="4" key="1">
    <citation type="journal article" date="2011" name="Nat. Commun.">
        <title>Effector diversification within compartments of the Leptosphaeria maculans genome affected by Repeat-Induced Point mutations.</title>
        <authorList>
            <person name="Rouxel T."/>
            <person name="Grandaubert J."/>
            <person name="Hane J.K."/>
            <person name="Hoede C."/>
            <person name="van de Wouw A.P."/>
            <person name="Couloux A."/>
            <person name="Dominguez V."/>
            <person name="Anthouard V."/>
            <person name="Bally P."/>
            <person name="Bourras S."/>
            <person name="Cozijnsen A.J."/>
            <person name="Ciuffetti L.M."/>
            <person name="Degrave A."/>
            <person name="Dilmaghani A."/>
            <person name="Duret L."/>
            <person name="Fudal I."/>
            <person name="Goodwin S.B."/>
            <person name="Gout L."/>
            <person name="Glaser N."/>
            <person name="Linglin J."/>
            <person name="Kema G.H.J."/>
            <person name="Lapalu N."/>
            <person name="Lawrence C.B."/>
            <person name="May K."/>
            <person name="Meyer M."/>
            <person name="Ollivier B."/>
            <person name="Poulain J."/>
            <person name="Schoch C.L."/>
            <person name="Simon A."/>
            <person name="Spatafora J.W."/>
            <person name="Stachowiak A."/>
            <person name="Turgeon B.G."/>
            <person name="Tyler B.M."/>
            <person name="Vincent D."/>
            <person name="Weissenbach J."/>
            <person name="Amselem J."/>
            <person name="Quesneville H."/>
            <person name="Oliver R.P."/>
            <person name="Wincker P."/>
            <person name="Balesdent M.-H."/>
            <person name="Howlett B.J."/>
        </authorList>
    </citation>
    <scope>NUCLEOTIDE SEQUENCE [LARGE SCALE GENOMIC DNA]</scope>
    <source>
        <strain evidence="4">JN3 / isolate v23.1.3 / race Av1-4-5-6-7-8</strain>
    </source>
</reference>
<proteinExistence type="predicted"/>
<feature type="compositionally biased region" description="Polar residues" evidence="2">
    <location>
        <begin position="234"/>
        <end position="256"/>
    </location>
</feature>
<feature type="region of interest" description="Disordered" evidence="2">
    <location>
        <begin position="229"/>
        <end position="256"/>
    </location>
</feature>
<feature type="region of interest" description="Disordered" evidence="2">
    <location>
        <begin position="168"/>
        <end position="187"/>
    </location>
</feature>
<dbReference type="OMA" id="TPRDFEM"/>
<dbReference type="Proteomes" id="UP000002668">
    <property type="component" value="Genome"/>
</dbReference>
<protein>
    <submittedName>
        <fullName evidence="3">Uncharacterized protein</fullName>
    </submittedName>
</protein>
<feature type="compositionally biased region" description="Low complexity" evidence="2">
    <location>
        <begin position="728"/>
        <end position="741"/>
    </location>
</feature>
<dbReference type="HOGENOM" id="CLU_022203_0_0_1"/>
<feature type="compositionally biased region" description="Polar residues" evidence="2">
    <location>
        <begin position="419"/>
        <end position="435"/>
    </location>
</feature>
<dbReference type="VEuPathDB" id="FungiDB:LEMA_P039160.1"/>
<feature type="compositionally biased region" description="Basic and acidic residues" evidence="2">
    <location>
        <begin position="808"/>
        <end position="819"/>
    </location>
</feature>
<feature type="compositionally biased region" description="Basic and acidic residues" evidence="2">
    <location>
        <begin position="754"/>
        <end position="770"/>
    </location>
</feature>
<organism evidence="4">
    <name type="scientific">Leptosphaeria maculans (strain JN3 / isolate v23.1.3 / race Av1-4-5-6-7-8)</name>
    <name type="common">Blackleg fungus</name>
    <name type="synonym">Phoma lingam</name>
    <dbReference type="NCBI Taxonomy" id="985895"/>
    <lineage>
        <taxon>Eukaryota</taxon>
        <taxon>Fungi</taxon>
        <taxon>Dikarya</taxon>
        <taxon>Ascomycota</taxon>
        <taxon>Pezizomycotina</taxon>
        <taxon>Dothideomycetes</taxon>
        <taxon>Pleosporomycetidae</taxon>
        <taxon>Pleosporales</taxon>
        <taxon>Pleosporineae</taxon>
        <taxon>Leptosphaeriaceae</taxon>
        <taxon>Plenodomus</taxon>
        <taxon>Plenodomus lingam/Leptosphaeria maculans species complex</taxon>
    </lineage>
</organism>
<evidence type="ECO:0000256" key="1">
    <source>
        <dbReference type="SAM" id="Coils"/>
    </source>
</evidence>
<keyword evidence="4" id="KW-1185">Reference proteome</keyword>
<dbReference type="InParanoid" id="E4ZNF6"/>
<feature type="region of interest" description="Disordered" evidence="2">
    <location>
        <begin position="712"/>
        <end position="824"/>
    </location>
</feature>
<gene>
    <name evidence="3" type="ORF">LEMA_P039160.1</name>
</gene>
<feature type="compositionally biased region" description="Polar residues" evidence="2">
    <location>
        <begin position="168"/>
        <end position="179"/>
    </location>
</feature>
<evidence type="ECO:0000313" key="3">
    <source>
        <dbReference type="EMBL" id="CBX93015.1"/>
    </source>
</evidence>
<evidence type="ECO:0000256" key="2">
    <source>
        <dbReference type="SAM" id="MobiDB-lite"/>
    </source>
</evidence>
<evidence type="ECO:0000313" key="4">
    <source>
        <dbReference type="Proteomes" id="UP000002668"/>
    </source>
</evidence>
<name>E4ZNF6_LEPMJ</name>
<feature type="coiled-coil region" evidence="1">
    <location>
        <begin position="832"/>
        <end position="862"/>
    </location>
</feature>
<dbReference type="EMBL" id="FP929105">
    <property type="protein sequence ID" value="CBX93015.1"/>
    <property type="molecule type" value="Genomic_DNA"/>
</dbReference>
<keyword evidence="1" id="KW-0175">Coiled coil</keyword>
<sequence length="887" mass="97839">MLNARGDPIPKHKIGKLVSLAVLIEAAELHGTLANSRHTPTPIPLVRLVQRGRALIAALIATRSWLEDFWWLCHVLKPYSLLNFPDWYSQLAHWHQFGRGCGSLAAAHKPVAVMSFSTSRSSTESLLNSFPMFGHPGISALEYAGSLEAARKRNTNETLDSLRCKSTVSTQDENVTPPTTAGIDPTGSGFGSSPPLHYIDEFGCQQRRRGTFLNHTPRDFEMRSPKNVEVYRPSRSSSNENYSRPRTLSYRGTPSEGCQTQASQYAYCSSPESQIVGKRITINRGAPAELDSTEVGTPTTLNVYQPSANGHRRSFSVPLVKTATQQLCSSYTSSHETNIRSASIPAIFPQEKKQRRRQTPFKFGSPKSNNVARHAPLESWVAEHRRKESNEGVLDLLPSLETGQDEEMGTFGVIQRYFDSQSGGPVSSPNTSSDACSPCPSDTPPVQSNPVLQSPFRASAAIFPIDELHFLNGPPPAVPDRSPKRLTNPCFPLNIQVESTISVDSEFVFAAEGQYSPYNQEKGGLHIPKKQVPKRVDVGQADLAGSAIVGKEAPPILDHNALTAKFHRGCNDQTYYRLGLNDFHYYLRNTGPSPEPQPNTRQQRKKTGMRLFKVKQRKTLAARVGSVEGSPQRSNKESPIPACAREMTTAGGAKHLKIVIPTEAMISTPSLALVRPASQSKPKNRSRYVSLMGDSFTEEMLNPLASPQVERIISGSGSNTPPRAPLQPTSNSPRSPKRTPTSPKPIPVDNHPLASREEQTRARKLRDLQRIKKKPLSAPAHAPPPTLEKQQAEVVPHAPLTPAQTPEPIRERSLDSGHEDEAENGASTRYKMHKMHERVVSLQRQNEQLTEALAKIVGLELEEGEIRTQDVLEACRKIRFFRTPGVV</sequence>
<feature type="region of interest" description="Disordered" evidence="2">
    <location>
        <begin position="419"/>
        <end position="451"/>
    </location>
</feature>
<dbReference type="OrthoDB" id="3675887at2759"/>